<dbReference type="GO" id="GO:0006310">
    <property type="term" value="P:DNA recombination"/>
    <property type="evidence" value="ECO:0007669"/>
    <property type="project" value="InterPro"/>
</dbReference>
<dbReference type="HOGENOM" id="CLU_009736_5_1_5"/>
<dbReference type="GO" id="GO:0006281">
    <property type="term" value="P:DNA repair"/>
    <property type="evidence" value="ECO:0007669"/>
    <property type="project" value="InterPro"/>
</dbReference>
<accession>X5MPC6</accession>
<keyword evidence="10" id="KW-1185">Reference proteome</keyword>
<dbReference type="InterPro" id="IPR003156">
    <property type="entry name" value="DHHA1_dom"/>
</dbReference>
<dbReference type="AlphaFoldDB" id="X5MPC6"/>
<evidence type="ECO:0000256" key="2">
    <source>
        <dbReference type="ARBA" id="ARBA00019841"/>
    </source>
</evidence>
<dbReference type="PATRIC" id="fig|1458461.3.peg.3095"/>
<evidence type="ECO:0000256" key="3">
    <source>
        <dbReference type="ARBA" id="ARBA00022722"/>
    </source>
</evidence>
<keyword evidence="4" id="KW-0378">Hydrolase</keyword>
<dbReference type="InterPro" id="IPR051673">
    <property type="entry name" value="SSDNA_exonuclease_RecJ"/>
</dbReference>
<dbReference type="STRING" id="1458461.BN1012_Phect3089"/>
<dbReference type="NCBIfam" id="TIGR00644">
    <property type="entry name" value="recJ"/>
    <property type="match status" value="1"/>
</dbReference>
<evidence type="ECO:0000313" key="9">
    <source>
        <dbReference type="EMBL" id="CDO61301.1"/>
    </source>
</evidence>
<dbReference type="InterPro" id="IPR001667">
    <property type="entry name" value="DDH_dom"/>
</dbReference>
<dbReference type="Proteomes" id="UP000032160">
    <property type="component" value="Chromosome I"/>
</dbReference>
<dbReference type="InterPro" id="IPR041122">
    <property type="entry name" value="RecJ_OB"/>
</dbReference>
<evidence type="ECO:0000259" key="8">
    <source>
        <dbReference type="Pfam" id="PF17768"/>
    </source>
</evidence>
<dbReference type="Gene3D" id="3.90.1640.30">
    <property type="match status" value="1"/>
</dbReference>
<keyword evidence="5 9" id="KW-0269">Exonuclease</keyword>
<dbReference type="InterPro" id="IPR038763">
    <property type="entry name" value="DHH_sf"/>
</dbReference>
<feature type="domain" description="DHHA1" evidence="7">
    <location>
        <begin position="354"/>
        <end position="444"/>
    </location>
</feature>
<dbReference type="PANTHER" id="PTHR30255">
    <property type="entry name" value="SINGLE-STRANDED-DNA-SPECIFIC EXONUCLEASE RECJ"/>
    <property type="match status" value="1"/>
</dbReference>
<reference evidence="9 10" key="1">
    <citation type="journal article" date="2014" name="Front. Genet.">
        <title>Genome and metabolic network of "Candidatus Phaeomarinobacter ectocarpi" Ec32, a new candidate genus of Alphaproteobacteria frequently associated with brown algae.</title>
        <authorList>
            <person name="Dittami S.M."/>
            <person name="Barbeyron T."/>
            <person name="Boyen C."/>
            <person name="Cambefort J."/>
            <person name="Collet G."/>
            <person name="Delage L."/>
            <person name="Gobet A."/>
            <person name="Groisillier A."/>
            <person name="Leblanc C."/>
            <person name="Michel G."/>
            <person name="Scornet D."/>
            <person name="Siegel A."/>
            <person name="Tapia J.E."/>
            <person name="Tonon T."/>
        </authorList>
    </citation>
    <scope>NUCLEOTIDE SEQUENCE [LARGE SCALE GENOMIC DNA]</scope>
    <source>
        <strain evidence="9 10">Ec32</strain>
    </source>
</reference>
<evidence type="ECO:0000256" key="1">
    <source>
        <dbReference type="ARBA" id="ARBA00005915"/>
    </source>
</evidence>
<dbReference type="KEGG" id="pect:BN1012_Phect3089"/>
<dbReference type="GO" id="GO:0003676">
    <property type="term" value="F:nucleic acid binding"/>
    <property type="evidence" value="ECO:0007669"/>
    <property type="project" value="InterPro"/>
</dbReference>
<dbReference type="Pfam" id="PF01368">
    <property type="entry name" value="DHH"/>
    <property type="match status" value="1"/>
</dbReference>
<evidence type="ECO:0000259" key="7">
    <source>
        <dbReference type="Pfam" id="PF02272"/>
    </source>
</evidence>
<sequence length="573" mass="59456">MRPADERVAETISQALSLDAFLARILAARGVTPETAPTYLAPTLRELLPDPSTMVDMDAAASRLADAIVNEEQVAVFGDYDVDGATSSALLERYLTALGVKPRIYIPDRIKEGYGPNPIAMRLLAEEGAHVCITVDCGTMAHTALEEAKSAGLDVLVIDHHKASPQLPPAWAVVNPNRLDCPSGLGQLAAVGVAFMLAVATNRALRQRGFFADSRPEPKLTQWLDLVALGTVCDVVPLKGVNRAFVTQGLKVMGQRGNAGLMALGAVSKMEGAPSPYHAGFMLGPRVNAGGRIGASGLGAKLLASNDPAEAAQIAERLDILNAERRAIEADVLEHAMGIVERDNLADRPVGIVAGEGWHPGVIGIVAARIKERTNRPAIVIALDENGLGKGSGRSIAGVDLGAAVVRALESDLLVNGGGHAMAAGLTVAANKVPELSAFLEKDLAKSVDQAQASMGLTLDGAISCGGATASLVDMIAQAGPYGSGNPEPRIAISDARVAFADVVGSGHVRVTLKGSSGKNLKAVAFRSADQPLGQALLGASDERIHAAGRLKRDSWRGGNAVELHIEDAAPAT</sequence>
<dbReference type="Gene3D" id="3.10.310.30">
    <property type="match status" value="1"/>
</dbReference>
<keyword evidence="3" id="KW-0540">Nuclease</keyword>
<organism evidence="9 10">
    <name type="scientific">Candidatus Phaeomarinibacter ectocarpi</name>
    <dbReference type="NCBI Taxonomy" id="1458461"/>
    <lineage>
        <taxon>Bacteria</taxon>
        <taxon>Pseudomonadati</taxon>
        <taxon>Pseudomonadota</taxon>
        <taxon>Alphaproteobacteria</taxon>
        <taxon>Hyphomicrobiales</taxon>
        <taxon>Parvibaculaceae</taxon>
        <taxon>Candidatus Phaeomarinibacter</taxon>
    </lineage>
</organism>
<evidence type="ECO:0000313" key="10">
    <source>
        <dbReference type="Proteomes" id="UP000032160"/>
    </source>
</evidence>
<dbReference type="InterPro" id="IPR004610">
    <property type="entry name" value="RecJ"/>
</dbReference>
<protein>
    <recommendedName>
        <fullName evidence="2">Single-stranded-DNA-specific exonuclease RecJ</fullName>
    </recommendedName>
</protein>
<dbReference type="GO" id="GO:0008409">
    <property type="term" value="F:5'-3' exonuclease activity"/>
    <property type="evidence" value="ECO:0007669"/>
    <property type="project" value="InterPro"/>
</dbReference>
<proteinExistence type="inferred from homology"/>
<evidence type="ECO:0000256" key="4">
    <source>
        <dbReference type="ARBA" id="ARBA00022801"/>
    </source>
</evidence>
<dbReference type="SUPFAM" id="SSF64182">
    <property type="entry name" value="DHH phosphoesterases"/>
    <property type="match status" value="1"/>
</dbReference>
<dbReference type="EMBL" id="HG966617">
    <property type="protein sequence ID" value="CDO61301.1"/>
    <property type="molecule type" value="Genomic_DNA"/>
</dbReference>
<feature type="domain" description="DDH" evidence="6">
    <location>
        <begin position="73"/>
        <end position="231"/>
    </location>
</feature>
<evidence type="ECO:0000256" key="5">
    <source>
        <dbReference type="ARBA" id="ARBA00022839"/>
    </source>
</evidence>
<dbReference type="Pfam" id="PF17768">
    <property type="entry name" value="RecJ_OB"/>
    <property type="match status" value="1"/>
</dbReference>
<name>X5MPC6_9HYPH</name>
<gene>
    <name evidence="9" type="ORF">BN1012_Phect3089</name>
</gene>
<evidence type="ECO:0000259" key="6">
    <source>
        <dbReference type="Pfam" id="PF01368"/>
    </source>
</evidence>
<feature type="domain" description="RecJ OB" evidence="8">
    <location>
        <begin position="460"/>
        <end position="568"/>
    </location>
</feature>
<dbReference type="PANTHER" id="PTHR30255:SF2">
    <property type="entry name" value="SINGLE-STRANDED-DNA-SPECIFIC EXONUCLEASE RECJ"/>
    <property type="match status" value="1"/>
</dbReference>
<dbReference type="Pfam" id="PF02272">
    <property type="entry name" value="DHHA1"/>
    <property type="match status" value="1"/>
</dbReference>
<comment type="similarity">
    <text evidence="1">Belongs to the RecJ family.</text>
</comment>